<proteinExistence type="predicted"/>
<name>A0A7W4UI29_9CELL</name>
<dbReference type="InterPro" id="IPR006311">
    <property type="entry name" value="TAT_signal"/>
</dbReference>
<gene>
    <name evidence="2" type="ORF">FHR80_003489</name>
</gene>
<dbReference type="AlphaFoldDB" id="A0A7W4UI29"/>
<evidence type="ECO:0000313" key="3">
    <source>
        <dbReference type="Proteomes" id="UP000518206"/>
    </source>
</evidence>
<organism evidence="2 3">
    <name type="scientific">Cellulomonas cellasea</name>
    <dbReference type="NCBI Taxonomy" id="43670"/>
    <lineage>
        <taxon>Bacteria</taxon>
        <taxon>Bacillati</taxon>
        <taxon>Actinomycetota</taxon>
        <taxon>Actinomycetes</taxon>
        <taxon>Micrococcales</taxon>
        <taxon>Cellulomonadaceae</taxon>
        <taxon>Cellulomonas</taxon>
    </lineage>
</organism>
<dbReference type="Gene3D" id="2.60.40.10">
    <property type="entry name" value="Immunoglobulins"/>
    <property type="match status" value="1"/>
</dbReference>
<dbReference type="PROSITE" id="PS51318">
    <property type="entry name" value="TAT"/>
    <property type="match status" value="1"/>
</dbReference>
<dbReference type="EMBL" id="JACHVX010000005">
    <property type="protein sequence ID" value="MBB2924556.1"/>
    <property type="molecule type" value="Genomic_DNA"/>
</dbReference>
<dbReference type="Proteomes" id="UP000518206">
    <property type="component" value="Unassembled WGS sequence"/>
</dbReference>
<sequence>MPPLARRRSVALAALAAVLAGGWLAPAAAAPEGPANVLTQLRGATPEVARSSVRVVEPYVQGLTGGSQPDALTAGERGKGTDLVVRAPFGRPKLEPGHYDTVSSATQELAALTLPSLGGCSTWRGSFDVLDVEHDANGRLTRLALDYRAACRDGELVSGGSLRWNSDVPYALTQVEPPHLYSTRGGIWSRGTSTVTNAGTAPQTYGAAEWSSALGVPKMSVPVVERDHCAGRTLAPGESCTVEVAVLSDGRNDLLGVLRVPDGTPRGRTNDFVAFFPFISTRVDALVAAPRRGAIQLLYPTWDATTYDVLRSTGTGTETRVAQAVRLPWTDNDVATGAPSTYRVVPTGQDPNVAGKQVVGRPLPVPTGEEGTFTAAGPVRVVDTRLGTGVRQGPVGPGETIRFDPAAGGAIPSSGVSAVLLNVTGTAPTAPTHVRVWPSGTPLPDTSSLNLAAGQSRPNQVVVPLGADGQVALHNNAGYTHLLVDVQGYYSTADGPRGGGFHPTEPERALDTRTKGDPIGADAKVWVPVDVAGATEQVAAVDINLTVTQPTAHGHLTAWPGDAQAPGVSNANFVPGQTVANHAVVPVSAAQDGTWGFWVSNSAGRTHVIVDVLGWYGTAERDGGLRFAPSTTSRVTDTRTTGRPANGVTPLVVPGDRLPAAVAQVVNLTATQAPAAGHLVVWGGEGGAWPTTSAVNFARSEDSPNLATVETGLQGQLAVGAQSSNAHVIIDHLGFFY</sequence>
<reference evidence="2 3" key="1">
    <citation type="submission" date="2020-08" db="EMBL/GenBank/DDBJ databases">
        <title>The Agave Microbiome: Exploring the role of microbial communities in plant adaptations to desert environments.</title>
        <authorList>
            <person name="Partida-Martinez L.P."/>
        </authorList>
    </citation>
    <scope>NUCLEOTIDE SEQUENCE [LARGE SCALE GENOMIC DNA]</scope>
    <source>
        <strain evidence="2 3">RAS26</strain>
    </source>
</reference>
<keyword evidence="1" id="KW-0732">Signal</keyword>
<evidence type="ECO:0000313" key="2">
    <source>
        <dbReference type="EMBL" id="MBB2924556.1"/>
    </source>
</evidence>
<feature type="chain" id="PRO_5031265726" evidence="1">
    <location>
        <begin position="30"/>
        <end position="737"/>
    </location>
</feature>
<dbReference type="RefSeq" id="WP_183297334.1">
    <property type="nucleotide sequence ID" value="NZ_JACHVX010000005.1"/>
</dbReference>
<accession>A0A7W4UI29</accession>
<dbReference type="GO" id="GO:0005975">
    <property type="term" value="P:carbohydrate metabolic process"/>
    <property type="evidence" value="ECO:0007669"/>
    <property type="project" value="UniProtKB-ARBA"/>
</dbReference>
<reference evidence="2 3" key="2">
    <citation type="submission" date="2020-08" db="EMBL/GenBank/DDBJ databases">
        <authorList>
            <person name="Partida-Martinez L."/>
            <person name="Huntemann M."/>
            <person name="Clum A."/>
            <person name="Wang J."/>
            <person name="Palaniappan K."/>
            <person name="Ritter S."/>
            <person name="Chen I.-M."/>
            <person name="Stamatis D."/>
            <person name="Reddy T."/>
            <person name="O'Malley R."/>
            <person name="Daum C."/>
            <person name="Shapiro N."/>
            <person name="Ivanova N."/>
            <person name="Kyrpides N."/>
            <person name="Woyke T."/>
        </authorList>
    </citation>
    <scope>NUCLEOTIDE SEQUENCE [LARGE SCALE GENOMIC DNA]</scope>
    <source>
        <strain evidence="2 3">RAS26</strain>
    </source>
</reference>
<protein>
    <submittedName>
        <fullName evidence="2">Uncharacterized protein</fullName>
    </submittedName>
</protein>
<dbReference type="InterPro" id="IPR013783">
    <property type="entry name" value="Ig-like_fold"/>
</dbReference>
<comment type="caution">
    <text evidence="2">The sequence shown here is derived from an EMBL/GenBank/DDBJ whole genome shotgun (WGS) entry which is preliminary data.</text>
</comment>
<feature type="signal peptide" evidence="1">
    <location>
        <begin position="1"/>
        <end position="29"/>
    </location>
</feature>
<evidence type="ECO:0000256" key="1">
    <source>
        <dbReference type="SAM" id="SignalP"/>
    </source>
</evidence>